<dbReference type="AlphaFoldDB" id="A0A9N8ZVP4"/>
<organism evidence="2 3">
    <name type="scientific">Funneliformis caledonium</name>
    <dbReference type="NCBI Taxonomy" id="1117310"/>
    <lineage>
        <taxon>Eukaryota</taxon>
        <taxon>Fungi</taxon>
        <taxon>Fungi incertae sedis</taxon>
        <taxon>Mucoromycota</taxon>
        <taxon>Glomeromycotina</taxon>
        <taxon>Glomeromycetes</taxon>
        <taxon>Glomerales</taxon>
        <taxon>Glomeraceae</taxon>
        <taxon>Funneliformis</taxon>
    </lineage>
</organism>
<gene>
    <name evidence="2" type="ORF">FCALED_LOCUS4086</name>
</gene>
<sequence length="119" mass="13716">MDHTIVKGIIMAIILLDLKAFPNIHQLQNTAHLPAFEEGNLVKKLDAIFEADYTEIESKIISEIIINGDNQTEKARLNFFIKDALLDFIASFRMLRVLDHKISERTYIVEFFSPIFCAF</sequence>
<evidence type="ECO:0000313" key="3">
    <source>
        <dbReference type="Proteomes" id="UP000789570"/>
    </source>
</evidence>
<evidence type="ECO:0000256" key="1">
    <source>
        <dbReference type="SAM" id="SignalP"/>
    </source>
</evidence>
<evidence type="ECO:0000313" key="2">
    <source>
        <dbReference type="EMBL" id="CAG8508768.1"/>
    </source>
</evidence>
<dbReference type="EMBL" id="CAJVPQ010000766">
    <property type="protein sequence ID" value="CAG8508768.1"/>
    <property type="molecule type" value="Genomic_DNA"/>
</dbReference>
<keyword evidence="1" id="KW-0732">Signal</keyword>
<name>A0A9N8ZVP4_9GLOM</name>
<keyword evidence="3" id="KW-1185">Reference proteome</keyword>
<feature type="chain" id="PRO_5040284916" evidence="1">
    <location>
        <begin position="21"/>
        <end position="119"/>
    </location>
</feature>
<feature type="signal peptide" evidence="1">
    <location>
        <begin position="1"/>
        <end position="20"/>
    </location>
</feature>
<proteinExistence type="predicted"/>
<protein>
    <submittedName>
        <fullName evidence="2">4278_t:CDS:1</fullName>
    </submittedName>
</protein>
<dbReference type="Proteomes" id="UP000789570">
    <property type="component" value="Unassembled WGS sequence"/>
</dbReference>
<accession>A0A9N8ZVP4</accession>
<comment type="caution">
    <text evidence="2">The sequence shown here is derived from an EMBL/GenBank/DDBJ whole genome shotgun (WGS) entry which is preliminary data.</text>
</comment>
<reference evidence="2" key="1">
    <citation type="submission" date="2021-06" db="EMBL/GenBank/DDBJ databases">
        <authorList>
            <person name="Kallberg Y."/>
            <person name="Tangrot J."/>
            <person name="Rosling A."/>
        </authorList>
    </citation>
    <scope>NUCLEOTIDE SEQUENCE</scope>
    <source>
        <strain evidence="2">UK204</strain>
    </source>
</reference>